<feature type="site" description="Could be important to modulate the pK values of the two catalytic cysteine residues" evidence="8">
    <location>
        <position position="153"/>
    </location>
</feature>
<evidence type="ECO:0000256" key="8">
    <source>
        <dbReference type="HAMAP-Rule" id="MF_00197"/>
    </source>
</evidence>
<dbReference type="GO" id="GO:0009089">
    <property type="term" value="P:lysine biosynthetic process via diaminopimelate"/>
    <property type="evidence" value="ECO:0007669"/>
    <property type="project" value="UniProtKB-UniRule"/>
</dbReference>
<evidence type="ECO:0000256" key="5">
    <source>
        <dbReference type="ARBA" id="ARBA00023154"/>
    </source>
</evidence>
<organism evidence="10 11">
    <name type="scientific">Desulfoprunum benzoelyticum</name>
    <dbReference type="NCBI Taxonomy" id="1506996"/>
    <lineage>
        <taxon>Bacteria</taxon>
        <taxon>Pseudomonadati</taxon>
        <taxon>Thermodesulfobacteriota</taxon>
        <taxon>Desulfobulbia</taxon>
        <taxon>Desulfobulbales</taxon>
        <taxon>Desulfobulbaceae</taxon>
        <taxon>Desulfoprunum</taxon>
    </lineage>
</organism>
<dbReference type="PANTHER" id="PTHR31689">
    <property type="entry name" value="DIAMINOPIMELATE EPIMERASE, CHLOROPLASTIC"/>
    <property type="match status" value="1"/>
</dbReference>
<name>A0A840USJ9_9BACT</name>
<dbReference type="Pfam" id="PF01678">
    <property type="entry name" value="DAP_epimerase"/>
    <property type="match status" value="2"/>
</dbReference>
<dbReference type="PANTHER" id="PTHR31689:SF0">
    <property type="entry name" value="DIAMINOPIMELATE EPIMERASE"/>
    <property type="match status" value="1"/>
</dbReference>
<dbReference type="Gene3D" id="3.10.310.10">
    <property type="entry name" value="Diaminopimelate Epimerase, Chain A, domain 1"/>
    <property type="match status" value="2"/>
</dbReference>
<keyword evidence="4 8" id="KW-0028">Amino-acid biosynthesis</keyword>
<dbReference type="GO" id="GO:0008837">
    <property type="term" value="F:diaminopimelate epimerase activity"/>
    <property type="evidence" value="ECO:0007669"/>
    <property type="project" value="UniProtKB-UniRule"/>
</dbReference>
<evidence type="ECO:0000256" key="7">
    <source>
        <dbReference type="ARBA" id="ARBA00051712"/>
    </source>
</evidence>
<comment type="catalytic activity">
    <reaction evidence="7 8">
        <text>(2S,6S)-2,6-diaminopimelate = meso-2,6-diaminopimelate</text>
        <dbReference type="Rhea" id="RHEA:15393"/>
        <dbReference type="ChEBI" id="CHEBI:57609"/>
        <dbReference type="ChEBI" id="CHEBI:57791"/>
        <dbReference type="EC" id="5.1.1.7"/>
    </reaction>
</comment>
<evidence type="ECO:0000256" key="3">
    <source>
        <dbReference type="ARBA" id="ARBA00013080"/>
    </source>
</evidence>
<dbReference type="InterPro" id="IPR018510">
    <property type="entry name" value="DAP_epimerase_AS"/>
</dbReference>
<keyword evidence="6 8" id="KW-0413">Isomerase</keyword>
<accession>A0A840USJ9</accession>
<feature type="binding site" evidence="8">
    <location>
        <position position="69"/>
    </location>
    <ligand>
        <name>substrate</name>
    </ligand>
</feature>
<feature type="binding site" evidence="8">
    <location>
        <begin position="202"/>
        <end position="203"/>
    </location>
    <ligand>
        <name>substrate</name>
    </ligand>
</feature>
<evidence type="ECO:0000313" key="11">
    <source>
        <dbReference type="Proteomes" id="UP000539642"/>
    </source>
</evidence>
<evidence type="ECO:0000256" key="2">
    <source>
        <dbReference type="ARBA" id="ARBA00010219"/>
    </source>
</evidence>
<dbReference type="EMBL" id="JACHEO010000013">
    <property type="protein sequence ID" value="MBB5348625.1"/>
    <property type="molecule type" value="Genomic_DNA"/>
</dbReference>
<feature type="binding site" evidence="8">
    <location>
        <begin position="79"/>
        <end position="80"/>
    </location>
    <ligand>
        <name>substrate</name>
    </ligand>
</feature>
<keyword evidence="11" id="KW-1185">Reference proteome</keyword>
<dbReference type="SUPFAM" id="SSF54506">
    <property type="entry name" value="Diaminopimelate epimerase-like"/>
    <property type="match status" value="2"/>
</dbReference>
<dbReference type="PROSITE" id="PS01326">
    <property type="entry name" value="DAP_EPIMERASE"/>
    <property type="match status" value="1"/>
</dbReference>
<dbReference type="AlphaFoldDB" id="A0A840USJ9"/>
<feature type="binding site" evidence="8">
    <location>
        <position position="16"/>
    </location>
    <ligand>
        <name>substrate</name>
    </ligand>
</feature>
<protein>
    <recommendedName>
        <fullName evidence="3 8">Diaminopimelate epimerase</fullName>
        <shortName evidence="8">DAP epimerase</shortName>
        <ecNumber evidence="3 8">5.1.1.7</ecNumber>
    </recommendedName>
    <alternativeName>
        <fullName evidence="8">PLP-independent amino acid racemase</fullName>
    </alternativeName>
</protein>
<evidence type="ECO:0000256" key="1">
    <source>
        <dbReference type="ARBA" id="ARBA00005196"/>
    </source>
</evidence>
<dbReference type="NCBIfam" id="TIGR00652">
    <property type="entry name" value="DapF"/>
    <property type="match status" value="1"/>
</dbReference>
<comment type="caution">
    <text evidence="10">The sequence shown here is derived from an EMBL/GenBank/DDBJ whole genome shotgun (WGS) entry which is preliminary data.</text>
</comment>
<comment type="caution">
    <text evidence="8">Lacks conserved residue(s) required for the propagation of feature annotation.</text>
</comment>
<proteinExistence type="inferred from homology"/>
<keyword evidence="8" id="KW-0963">Cytoplasm</keyword>
<gene>
    <name evidence="8" type="primary">dapF</name>
    <name evidence="10" type="ORF">HNQ81_002361</name>
</gene>
<dbReference type="HAMAP" id="MF_00197">
    <property type="entry name" value="DAP_epimerase"/>
    <property type="match status" value="1"/>
</dbReference>
<evidence type="ECO:0000313" key="10">
    <source>
        <dbReference type="EMBL" id="MBB5348625.1"/>
    </source>
</evidence>
<comment type="pathway">
    <text evidence="1 8">Amino-acid biosynthesis; L-lysine biosynthesis via DAP pathway; DL-2,6-diaminopimelate from LL-2,6-diaminopimelate: step 1/1.</text>
</comment>
<comment type="subunit">
    <text evidence="8">Homodimer.</text>
</comment>
<dbReference type="UniPathway" id="UPA00034">
    <property type="reaction ID" value="UER00025"/>
</dbReference>
<keyword evidence="5 8" id="KW-0457">Lysine biosynthesis</keyword>
<dbReference type="InterPro" id="IPR001653">
    <property type="entry name" value="DAP_epimerase_DapF"/>
</dbReference>
<feature type="binding site" evidence="8">
    <location>
        <position position="184"/>
    </location>
    <ligand>
        <name>substrate</name>
    </ligand>
</feature>
<feature type="site" description="Could be important to modulate the pK values of the two catalytic cysteine residues" evidence="8">
    <location>
        <position position="202"/>
    </location>
</feature>
<dbReference type="GO" id="GO:0005829">
    <property type="term" value="C:cytosol"/>
    <property type="evidence" value="ECO:0007669"/>
    <property type="project" value="TreeGrafter"/>
</dbReference>
<feature type="binding site" evidence="8">
    <location>
        <begin position="213"/>
        <end position="214"/>
    </location>
    <ligand>
        <name>substrate</name>
    </ligand>
</feature>
<comment type="subcellular location">
    <subcellularLocation>
        <location evidence="8">Cytoplasm</location>
    </subcellularLocation>
</comment>
<evidence type="ECO:0000256" key="9">
    <source>
        <dbReference type="PROSITE-ProRule" id="PRU10125"/>
    </source>
</evidence>
<dbReference type="RefSeq" id="WP_240191667.1">
    <property type="nucleotide sequence ID" value="NZ_JACHEO010000013.1"/>
</dbReference>
<dbReference type="EC" id="5.1.1.7" evidence="3 8"/>
<comment type="similarity">
    <text evidence="2 8">Belongs to the diaminopimelate epimerase family.</text>
</comment>
<reference evidence="10 11" key="1">
    <citation type="submission" date="2020-08" db="EMBL/GenBank/DDBJ databases">
        <title>Genomic Encyclopedia of Type Strains, Phase IV (KMG-IV): sequencing the most valuable type-strain genomes for metagenomic binning, comparative biology and taxonomic classification.</title>
        <authorList>
            <person name="Goeker M."/>
        </authorList>
    </citation>
    <scope>NUCLEOTIDE SEQUENCE [LARGE SCALE GENOMIC DNA]</scope>
    <source>
        <strain evidence="10 11">DSM 28570</strain>
    </source>
</reference>
<evidence type="ECO:0000256" key="4">
    <source>
        <dbReference type="ARBA" id="ARBA00022605"/>
    </source>
</evidence>
<comment type="function">
    <text evidence="8">Catalyzes the stereoinversion of LL-2,6-diaminopimelate (L,L-DAP) to meso-diaminopimelate (meso-DAP), a precursor of L-lysine and an essential component of the bacterial peptidoglycan.</text>
</comment>
<feature type="active site" description="Proton donor" evidence="8">
    <location>
        <position position="78"/>
    </location>
</feature>
<dbReference type="Proteomes" id="UP000539642">
    <property type="component" value="Unassembled WGS sequence"/>
</dbReference>
<sequence length="278" mass="30550">MSMFPLAFAKMSGAGNDFVIIDHRRPLLAPAEQPDFARRICRRKFSVGADGLILIEDSYVADFKWRFYNADGSVAEMCGNGARCAARFAYRSGIAGKTMHFETIAGVIEAEVLDEDETVSVLMTDPVDHQPDRTIDVDGRSLTVDSINTGVPHAVIFIDVETIPVKEWGREIRFHRVFQPAGTNVNFVRLLPDGRLHVRTYERGVEDETMACGTGAVASAIIAGLRRKVQPPVQVVTSGGERLTVAFDQMEGRGIGNVRLQGPARLIYEGLLTVESLL</sequence>
<feature type="active site" evidence="9">
    <location>
        <position position="78"/>
    </location>
</feature>
<evidence type="ECO:0000256" key="6">
    <source>
        <dbReference type="ARBA" id="ARBA00023235"/>
    </source>
</evidence>
<feature type="active site" description="Proton acceptor" evidence="8">
    <location>
        <position position="212"/>
    </location>
</feature>